<dbReference type="Proteomes" id="UP000054632">
    <property type="component" value="Unassembled WGS sequence"/>
</dbReference>
<evidence type="ECO:0000256" key="1">
    <source>
        <dbReference type="SAM" id="MobiDB-lite"/>
    </source>
</evidence>
<reference evidence="2 3" key="1">
    <citation type="submission" date="2015-01" db="EMBL/GenBank/DDBJ databases">
        <title>Evolution of Trichinella species and genotypes.</title>
        <authorList>
            <person name="Korhonen P.K."/>
            <person name="Edoardo P."/>
            <person name="Giuseppe L.R."/>
            <person name="Gasser R.B."/>
        </authorList>
    </citation>
    <scope>NUCLEOTIDE SEQUENCE [LARGE SCALE GENOMIC DNA]</scope>
    <source>
        <strain evidence="2">ISS13</strain>
    </source>
</reference>
<feature type="region of interest" description="Disordered" evidence="1">
    <location>
        <begin position="1"/>
        <end position="74"/>
    </location>
</feature>
<feature type="compositionally biased region" description="Basic and acidic residues" evidence="1">
    <location>
        <begin position="64"/>
        <end position="74"/>
    </location>
</feature>
<dbReference type="AlphaFoldDB" id="A0A0V1EBJ0"/>
<sequence>MPNKKKITPKRDGKQKVKDYKIPKITKNSSESPLKTNPKITSRATRSPCFKKARDRHYYQANTHSDKANADEPS</sequence>
<accession>A0A0V1EBJ0</accession>
<proteinExistence type="predicted"/>
<comment type="caution">
    <text evidence="2">The sequence shown here is derived from an EMBL/GenBank/DDBJ whole genome shotgun (WGS) entry which is preliminary data.</text>
</comment>
<evidence type="ECO:0000313" key="3">
    <source>
        <dbReference type="Proteomes" id="UP000054632"/>
    </source>
</evidence>
<gene>
    <name evidence="2" type="ORF">T4A_9617</name>
</gene>
<feature type="compositionally biased region" description="Basic and acidic residues" evidence="1">
    <location>
        <begin position="9"/>
        <end position="22"/>
    </location>
</feature>
<feature type="compositionally biased region" description="Polar residues" evidence="1">
    <location>
        <begin position="26"/>
        <end position="45"/>
    </location>
</feature>
<protein>
    <submittedName>
        <fullName evidence="2">Uncharacterized protein</fullName>
    </submittedName>
</protein>
<organism evidence="2 3">
    <name type="scientific">Trichinella pseudospiralis</name>
    <name type="common">Parasitic roundworm</name>
    <dbReference type="NCBI Taxonomy" id="6337"/>
    <lineage>
        <taxon>Eukaryota</taxon>
        <taxon>Metazoa</taxon>
        <taxon>Ecdysozoa</taxon>
        <taxon>Nematoda</taxon>
        <taxon>Enoplea</taxon>
        <taxon>Dorylaimia</taxon>
        <taxon>Trichinellida</taxon>
        <taxon>Trichinellidae</taxon>
        <taxon>Trichinella</taxon>
    </lineage>
</organism>
<evidence type="ECO:0000313" key="2">
    <source>
        <dbReference type="EMBL" id="KRY71147.1"/>
    </source>
</evidence>
<dbReference type="EMBL" id="JYDR01000062">
    <property type="protein sequence ID" value="KRY71147.1"/>
    <property type="molecule type" value="Genomic_DNA"/>
</dbReference>
<name>A0A0V1EBJ0_TRIPS</name>